<dbReference type="Proteomes" id="UP001342631">
    <property type="component" value="Unassembled WGS sequence"/>
</dbReference>
<sequence>MRHIGLWVGLFITGWVLGCGPVGTEDSAEAPRYTPEQVQALMAETPKPDEAMLQAFAAACEPTTTNNCVNAGYGACGNWSAFADCGDLSECNFTGCRIRYDVYGSQIQGKNRYRVCFNAAGQSCTEFEQTTSIVCGCGAL</sequence>
<name>A0ABQ6QNM1_9BACT</name>
<organism evidence="1 2">
    <name type="scientific">Corallococcus caeni</name>
    <dbReference type="NCBI Taxonomy" id="3082388"/>
    <lineage>
        <taxon>Bacteria</taxon>
        <taxon>Pseudomonadati</taxon>
        <taxon>Myxococcota</taxon>
        <taxon>Myxococcia</taxon>
        <taxon>Myxococcales</taxon>
        <taxon>Cystobacterineae</taxon>
        <taxon>Myxococcaceae</taxon>
        <taxon>Corallococcus</taxon>
    </lineage>
</organism>
<evidence type="ECO:0000313" key="1">
    <source>
        <dbReference type="EMBL" id="GMU05621.1"/>
    </source>
</evidence>
<gene>
    <name evidence="1" type="ORF">ASNO1_18740</name>
</gene>
<dbReference type="EMBL" id="BTTX01000002">
    <property type="protein sequence ID" value="GMU05621.1"/>
    <property type="molecule type" value="Genomic_DNA"/>
</dbReference>
<proteinExistence type="predicted"/>
<evidence type="ECO:0008006" key="3">
    <source>
        <dbReference type="Google" id="ProtNLM"/>
    </source>
</evidence>
<protein>
    <recommendedName>
        <fullName evidence="3">Lipoprotein</fullName>
    </recommendedName>
</protein>
<keyword evidence="2" id="KW-1185">Reference proteome</keyword>
<comment type="caution">
    <text evidence="1">The sequence shown here is derived from an EMBL/GenBank/DDBJ whole genome shotgun (WGS) entry which is preliminary data.</text>
</comment>
<reference evidence="1 2" key="1">
    <citation type="journal article" date="2024" name="Arch. Microbiol.">
        <title>Corallococcus caeni sp. nov., a novel myxobacterium isolated from activated sludge.</title>
        <authorList>
            <person name="Tomita S."/>
            <person name="Nakai R."/>
            <person name="Kuroda K."/>
            <person name="Kurashita H."/>
            <person name="Hatamoto M."/>
            <person name="Yamaguchi T."/>
            <person name="Narihiro T."/>
        </authorList>
    </citation>
    <scope>NUCLEOTIDE SEQUENCE [LARGE SCALE GENOMIC DNA]</scope>
    <source>
        <strain evidence="1 2">NO1</strain>
    </source>
</reference>
<dbReference type="RefSeq" id="WP_338276432.1">
    <property type="nucleotide sequence ID" value="NZ_BTTX01000002.1"/>
</dbReference>
<accession>A0ABQ6QNM1</accession>
<dbReference type="PROSITE" id="PS51257">
    <property type="entry name" value="PROKAR_LIPOPROTEIN"/>
    <property type="match status" value="1"/>
</dbReference>
<evidence type="ECO:0000313" key="2">
    <source>
        <dbReference type="Proteomes" id="UP001342631"/>
    </source>
</evidence>